<dbReference type="PANTHER" id="PTHR43265:SF1">
    <property type="entry name" value="ESTERASE ESTD"/>
    <property type="match status" value="1"/>
</dbReference>
<comment type="caution">
    <text evidence="2">The sequence shown here is derived from an EMBL/GenBank/DDBJ whole genome shotgun (WGS) entry which is preliminary data.</text>
</comment>
<dbReference type="InterPro" id="IPR029058">
    <property type="entry name" value="AB_hydrolase_fold"/>
</dbReference>
<accession>A0ABP7MJ66</accession>
<evidence type="ECO:0000313" key="2">
    <source>
        <dbReference type="EMBL" id="GAA3924250.1"/>
    </source>
</evidence>
<reference evidence="3" key="1">
    <citation type="journal article" date="2019" name="Int. J. Syst. Evol. Microbiol.">
        <title>The Global Catalogue of Microorganisms (GCM) 10K type strain sequencing project: providing services to taxonomists for standard genome sequencing and annotation.</title>
        <authorList>
            <consortium name="The Broad Institute Genomics Platform"/>
            <consortium name="The Broad Institute Genome Sequencing Center for Infectious Disease"/>
            <person name="Wu L."/>
            <person name="Ma J."/>
        </authorList>
    </citation>
    <scope>NUCLEOTIDE SEQUENCE [LARGE SCALE GENOMIC DNA]</scope>
    <source>
        <strain evidence="3">JCM 17214</strain>
    </source>
</reference>
<name>A0ABP7MJ66_9BACT</name>
<dbReference type="EMBL" id="BAABDH010000015">
    <property type="protein sequence ID" value="GAA3924250.1"/>
    <property type="molecule type" value="Genomic_DNA"/>
</dbReference>
<dbReference type="SUPFAM" id="SSF53474">
    <property type="entry name" value="alpha/beta-Hydrolases"/>
    <property type="match status" value="1"/>
</dbReference>
<evidence type="ECO:0000313" key="3">
    <source>
        <dbReference type="Proteomes" id="UP001499909"/>
    </source>
</evidence>
<feature type="domain" description="Xaa-Pro dipeptidyl-peptidase-like" evidence="1">
    <location>
        <begin position="167"/>
        <end position="398"/>
    </location>
</feature>
<dbReference type="Pfam" id="PF02129">
    <property type="entry name" value="Peptidase_S15"/>
    <property type="match status" value="1"/>
</dbReference>
<dbReference type="PROSITE" id="PS51257">
    <property type="entry name" value="PROKAR_LIPOPROTEIN"/>
    <property type="match status" value="1"/>
</dbReference>
<dbReference type="InterPro" id="IPR000383">
    <property type="entry name" value="Xaa-Pro-like_dom"/>
</dbReference>
<gene>
    <name evidence="2" type="ORF">GCM10022406_08030</name>
</gene>
<organism evidence="2 3">
    <name type="scientific">Hymenobacter algoricola</name>
    <dbReference type="NCBI Taxonomy" id="486267"/>
    <lineage>
        <taxon>Bacteria</taxon>
        <taxon>Pseudomonadati</taxon>
        <taxon>Bacteroidota</taxon>
        <taxon>Cytophagia</taxon>
        <taxon>Cytophagales</taxon>
        <taxon>Hymenobacteraceae</taxon>
        <taxon>Hymenobacter</taxon>
    </lineage>
</organism>
<protein>
    <recommendedName>
        <fullName evidence="1">Xaa-Pro dipeptidyl-peptidase-like domain-containing protein</fullName>
    </recommendedName>
</protein>
<dbReference type="Gene3D" id="3.40.50.1820">
    <property type="entry name" value="alpha/beta hydrolase"/>
    <property type="match status" value="1"/>
</dbReference>
<dbReference type="InterPro" id="IPR053145">
    <property type="entry name" value="AB_hydrolase_Est10"/>
</dbReference>
<dbReference type="Proteomes" id="UP001499909">
    <property type="component" value="Unassembled WGS sequence"/>
</dbReference>
<sequence length="465" mass="51389">MSNGRFVFPSWCCRATGWLAGLAGLALLGSCSPDGGTRALPPPTGHFEGRISFQGADLRTTLDLREVKPGQLEGDFRLADLPGLGFPAENLQFKSPQLHFERRPNAGPGNMVVDAIREGDFLRGLFTTDSVKADLLLVRRGKPEPRPYREVPLRFRSGTLMLTGTLLVPDDTLRRHPAVVLLADTRTPHQRDLRAYADLLVRHGFVALVYDRRDAKQTRRQPGPHSVQDLADDALAAVRATRQSPAVDSLHVGLWGLGQGGHVAALTAATAKKAVAFVVAVSGPGVPLATVARFQSTALLRRRNVAPTDIQKAEQAFGQLERYVRRNGQDDTTRLHDLLQQVGQQPWAQYTTLPRRVPTAQELQSQPRWRGLLPDPRTAWQQVRVPVLLLYGAADDQLDARESARRLRGVVGYRRGSAVRVYANANHEIMLPAGVRPDTDGKWDWPRPSPGYVEDMLAWMQQAAR</sequence>
<dbReference type="RefSeq" id="WP_345110418.1">
    <property type="nucleotide sequence ID" value="NZ_BAABDH010000015.1"/>
</dbReference>
<proteinExistence type="predicted"/>
<evidence type="ECO:0000259" key="1">
    <source>
        <dbReference type="Pfam" id="PF02129"/>
    </source>
</evidence>
<keyword evidence="3" id="KW-1185">Reference proteome</keyword>
<dbReference type="PANTHER" id="PTHR43265">
    <property type="entry name" value="ESTERASE ESTD"/>
    <property type="match status" value="1"/>
</dbReference>